<proteinExistence type="predicted"/>
<reference evidence="1 2" key="1">
    <citation type="submission" date="2019-10" db="EMBL/GenBank/DDBJ databases">
        <title>Whole genome shotgun sequence of Acrocarpospora pleiomorpha NBRC 16267.</title>
        <authorList>
            <person name="Ichikawa N."/>
            <person name="Kimura A."/>
            <person name="Kitahashi Y."/>
            <person name="Komaki H."/>
            <person name="Oguchi A."/>
        </authorList>
    </citation>
    <scope>NUCLEOTIDE SEQUENCE [LARGE SCALE GENOMIC DNA]</scope>
    <source>
        <strain evidence="1 2">NBRC 16267</strain>
    </source>
</reference>
<dbReference type="AlphaFoldDB" id="A0A5M3XYQ5"/>
<gene>
    <name evidence="1" type="ORF">Aple_091630</name>
</gene>
<protein>
    <submittedName>
        <fullName evidence="1">Uncharacterized protein</fullName>
    </submittedName>
</protein>
<sequence length="122" mass="13872">MGYREELTRQLRNSARAAIRRYLRENGAGLLNTLYSEQPIRVHVTPGVTVDGRIDLIKRLDDSAASQREVINERLLLDIRDKILDAGDALRENRLPRKSQWCDTCARCDLVGLCRDNPTVAP</sequence>
<organism evidence="1 2">
    <name type="scientific">Acrocarpospora pleiomorpha</name>
    <dbReference type="NCBI Taxonomy" id="90975"/>
    <lineage>
        <taxon>Bacteria</taxon>
        <taxon>Bacillati</taxon>
        <taxon>Actinomycetota</taxon>
        <taxon>Actinomycetes</taxon>
        <taxon>Streptosporangiales</taxon>
        <taxon>Streptosporangiaceae</taxon>
        <taxon>Acrocarpospora</taxon>
    </lineage>
</organism>
<dbReference type="Proteomes" id="UP000377595">
    <property type="component" value="Unassembled WGS sequence"/>
</dbReference>
<evidence type="ECO:0000313" key="2">
    <source>
        <dbReference type="Proteomes" id="UP000377595"/>
    </source>
</evidence>
<evidence type="ECO:0000313" key="1">
    <source>
        <dbReference type="EMBL" id="GES26264.1"/>
    </source>
</evidence>
<dbReference type="EMBL" id="BLAF01000082">
    <property type="protein sequence ID" value="GES26264.1"/>
    <property type="molecule type" value="Genomic_DNA"/>
</dbReference>
<name>A0A5M3XYQ5_9ACTN</name>
<accession>A0A5M3XYQ5</accession>
<comment type="caution">
    <text evidence="1">The sequence shown here is derived from an EMBL/GenBank/DDBJ whole genome shotgun (WGS) entry which is preliminary data.</text>
</comment>
<keyword evidence="2" id="KW-1185">Reference proteome</keyword>